<gene>
    <name evidence="2" type="ORF">SAMN05877838_1966</name>
</gene>
<reference evidence="3" key="1">
    <citation type="submission" date="2017-08" db="EMBL/GenBank/DDBJ databases">
        <authorList>
            <person name="Varghese N."/>
            <person name="Submissions S."/>
        </authorList>
    </citation>
    <scope>NUCLEOTIDE SEQUENCE [LARGE SCALE GENOMIC DNA]</scope>
    <source>
        <strain evidence="3">KCTC 23107</strain>
    </source>
</reference>
<protein>
    <submittedName>
        <fullName evidence="2">SlyX protein</fullName>
    </submittedName>
</protein>
<sequence length="76" mass="8799">MSEKDENGFDTESRIVRLEELVAHQQAAIEDLSRQLTEGWKQSEKLRQELARLTDRFDELEDGADVPPANQPPPHW</sequence>
<accession>A0A286ICI1</accession>
<evidence type="ECO:0000256" key="1">
    <source>
        <dbReference type="SAM" id="MobiDB-lite"/>
    </source>
</evidence>
<keyword evidence="3" id="KW-1185">Reference proteome</keyword>
<dbReference type="AlphaFoldDB" id="A0A286ICI1"/>
<dbReference type="Pfam" id="PF04102">
    <property type="entry name" value="SlyX"/>
    <property type="match status" value="1"/>
</dbReference>
<organism evidence="2 3">
    <name type="scientific">Hoeflea halophila</name>
    <dbReference type="NCBI Taxonomy" id="714899"/>
    <lineage>
        <taxon>Bacteria</taxon>
        <taxon>Pseudomonadati</taxon>
        <taxon>Pseudomonadota</taxon>
        <taxon>Alphaproteobacteria</taxon>
        <taxon>Hyphomicrobiales</taxon>
        <taxon>Rhizobiaceae</taxon>
        <taxon>Hoeflea</taxon>
    </lineage>
</organism>
<feature type="region of interest" description="Disordered" evidence="1">
    <location>
        <begin position="57"/>
        <end position="76"/>
    </location>
</feature>
<proteinExistence type="predicted"/>
<evidence type="ECO:0000313" key="3">
    <source>
        <dbReference type="Proteomes" id="UP000219465"/>
    </source>
</evidence>
<name>A0A286ICI1_9HYPH</name>
<dbReference type="OrthoDB" id="9803836at2"/>
<dbReference type="EMBL" id="OCPC01000002">
    <property type="protein sequence ID" value="SOE17079.1"/>
    <property type="molecule type" value="Genomic_DNA"/>
</dbReference>
<dbReference type="InterPro" id="IPR007236">
    <property type="entry name" value="SlyX"/>
</dbReference>
<dbReference type="Proteomes" id="UP000219465">
    <property type="component" value="Unassembled WGS sequence"/>
</dbReference>
<dbReference type="RefSeq" id="WP_097107307.1">
    <property type="nucleotide sequence ID" value="NZ_OCPC01000002.1"/>
</dbReference>
<evidence type="ECO:0000313" key="2">
    <source>
        <dbReference type="EMBL" id="SOE17079.1"/>
    </source>
</evidence>